<accession>A0A7C8I4A3</accession>
<evidence type="ECO:0000313" key="1">
    <source>
        <dbReference type="EMBL" id="KAF2869046.1"/>
    </source>
</evidence>
<dbReference type="GO" id="GO:0019005">
    <property type="term" value="C:SCF ubiquitin ligase complex"/>
    <property type="evidence" value="ECO:0007669"/>
    <property type="project" value="TreeGrafter"/>
</dbReference>
<dbReference type="EMBL" id="JAADJZ010000017">
    <property type="protein sequence ID" value="KAF2869046.1"/>
    <property type="molecule type" value="Genomic_DNA"/>
</dbReference>
<name>A0A7C8I4A3_9PLEO</name>
<evidence type="ECO:0008006" key="3">
    <source>
        <dbReference type="Google" id="ProtNLM"/>
    </source>
</evidence>
<organism evidence="1 2">
    <name type="scientific">Massariosphaeria phaeospora</name>
    <dbReference type="NCBI Taxonomy" id="100035"/>
    <lineage>
        <taxon>Eukaryota</taxon>
        <taxon>Fungi</taxon>
        <taxon>Dikarya</taxon>
        <taxon>Ascomycota</taxon>
        <taxon>Pezizomycotina</taxon>
        <taxon>Dothideomycetes</taxon>
        <taxon>Pleosporomycetidae</taxon>
        <taxon>Pleosporales</taxon>
        <taxon>Pleosporales incertae sedis</taxon>
        <taxon>Massariosphaeria</taxon>
    </lineage>
</organism>
<sequence length="472" mass="52547">MHPALGLPEVVGLVLDLFDPVDEKPSLSPLYNSLFVNKLFNHEATRIMWSANFDSDRAYLLNNLARKDVARAQFYANFIRVMEIYPRNGENVTELCHLAYPRLQKVLVYEYSHIEYPPHAYADEICKHLAQPSLLHYELHEGPAITDDVLAALTQHCPKLQSLRLKSSGHDSATAEGLVYLISALHYIHSFIFQGAFAGILTSKSFQAFAQHPRLKSLALPLIEDDWLHALQELDRTGAVFPELIELRTQISCSGLELLLRYAPKLEILIIYPQVVATHSLLAVASGFVNLVELHVEFSPGSTINGTDLINLTRSCPKLVSLVVGGVGDSKPSVKNLTDDTIVEMARLLPDLTAFHLICEPRDILSWSALRALGEHCLKLERCCLSGAIDWKIAVANDAMFPSLTRLTVMHASKNTTSLEEMDGLAGKLANMMPQLRFFDGPAHSVVDHELAVRLDPLLQQRLQADGESKSY</sequence>
<gene>
    <name evidence="1" type="ORF">BDV95DRAFT_609293</name>
</gene>
<reference evidence="1 2" key="1">
    <citation type="submission" date="2020-01" db="EMBL/GenBank/DDBJ databases">
        <authorList>
            <consortium name="DOE Joint Genome Institute"/>
            <person name="Haridas S."/>
            <person name="Albert R."/>
            <person name="Binder M."/>
            <person name="Bloem J."/>
            <person name="Labutti K."/>
            <person name="Salamov A."/>
            <person name="Andreopoulos B."/>
            <person name="Baker S.E."/>
            <person name="Barry K."/>
            <person name="Bills G."/>
            <person name="Bluhm B.H."/>
            <person name="Cannon C."/>
            <person name="Castanera R."/>
            <person name="Culley D.E."/>
            <person name="Daum C."/>
            <person name="Ezra D."/>
            <person name="Gonzalez J.B."/>
            <person name="Henrissat B."/>
            <person name="Kuo A."/>
            <person name="Liang C."/>
            <person name="Lipzen A."/>
            <person name="Lutzoni F."/>
            <person name="Magnuson J."/>
            <person name="Mondo S."/>
            <person name="Nolan M."/>
            <person name="Ohm R."/>
            <person name="Pangilinan J."/>
            <person name="Park H.-J.H."/>
            <person name="Ramirez L."/>
            <person name="Alfaro M."/>
            <person name="Sun H."/>
            <person name="Tritt A."/>
            <person name="Yoshinaga Y."/>
            <person name="Zwiers L.-H.L."/>
            <person name="Turgeon B.G."/>
            <person name="Goodwin S.B."/>
            <person name="Spatafora J.W."/>
            <person name="Crous P.W."/>
            <person name="Grigoriev I.V."/>
        </authorList>
    </citation>
    <scope>NUCLEOTIDE SEQUENCE [LARGE SCALE GENOMIC DNA]</scope>
    <source>
        <strain evidence="1 2">CBS 611.86</strain>
    </source>
</reference>
<dbReference type="GO" id="GO:0031146">
    <property type="term" value="P:SCF-dependent proteasomal ubiquitin-dependent protein catabolic process"/>
    <property type="evidence" value="ECO:0007669"/>
    <property type="project" value="TreeGrafter"/>
</dbReference>
<comment type="caution">
    <text evidence="1">The sequence shown here is derived from an EMBL/GenBank/DDBJ whole genome shotgun (WGS) entry which is preliminary data.</text>
</comment>
<dbReference type="Proteomes" id="UP000481861">
    <property type="component" value="Unassembled WGS sequence"/>
</dbReference>
<dbReference type="InterPro" id="IPR032675">
    <property type="entry name" value="LRR_dom_sf"/>
</dbReference>
<dbReference type="SUPFAM" id="SSF52047">
    <property type="entry name" value="RNI-like"/>
    <property type="match status" value="1"/>
</dbReference>
<proteinExistence type="predicted"/>
<dbReference type="PANTHER" id="PTHR13318">
    <property type="entry name" value="PARTNER OF PAIRED, ISOFORM B-RELATED"/>
    <property type="match status" value="1"/>
</dbReference>
<protein>
    <recommendedName>
        <fullName evidence="3">F-box domain-containing protein</fullName>
    </recommendedName>
</protein>
<keyword evidence="2" id="KW-1185">Reference proteome</keyword>
<dbReference type="Gene3D" id="3.80.10.10">
    <property type="entry name" value="Ribonuclease Inhibitor"/>
    <property type="match status" value="2"/>
</dbReference>
<dbReference type="OrthoDB" id="5368161at2759"/>
<evidence type="ECO:0000313" key="2">
    <source>
        <dbReference type="Proteomes" id="UP000481861"/>
    </source>
</evidence>
<dbReference type="AlphaFoldDB" id="A0A7C8I4A3"/>